<sequence length="227" mass="25167">MLSFLARRVPRTNISHLDRITLDGGRSVAEFKPQPDRYLVVNHLPPAATPTEAALRGLPHKGANSSLAPPLHRHYWQEETFHVISGTARFTLGGSNARDSRRREQLAGAGEVVVIPRREAHTFCNASDEAALVVEFVLDPASRGTDEAYFRNVWGYRDDCRKAGVERSLFQALLFMHHGGVVMVLPGPESISRPLGLLLNYIGGLFIGKWLLGYSGCYPEYYHLGSS</sequence>
<dbReference type="EMBL" id="JAWRVE010000085">
    <property type="protein sequence ID" value="KAL1861522.1"/>
    <property type="molecule type" value="Genomic_DNA"/>
</dbReference>
<dbReference type="PANTHER" id="PTHR36440:SF1">
    <property type="entry name" value="PUTATIVE (AFU_ORTHOLOGUE AFUA_8G07350)-RELATED"/>
    <property type="match status" value="1"/>
</dbReference>
<accession>A0ABR3WGX6</accession>
<keyword evidence="3" id="KW-1185">Reference proteome</keyword>
<evidence type="ECO:0000313" key="2">
    <source>
        <dbReference type="EMBL" id="KAL1861522.1"/>
    </source>
</evidence>
<evidence type="ECO:0000313" key="3">
    <source>
        <dbReference type="Proteomes" id="UP001583177"/>
    </source>
</evidence>
<dbReference type="InterPro" id="IPR053146">
    <property type="entry name" value="QDO-like"/>
</dbReference>
<dbReference type="Proteomes" id="UP001583177">
    <property type="component" value="Unassembled WGS sequence"/>
</dbReference>
<dbReference type="SUPFAM" id="SSF51182">
    <property type="entry name" value="RmlC-like cupins"/>
    <property type="match status" value="1"/>
</dbReference>
<dbReference type="CDD" id="cd02208">
    <property type="entry name" value="cupin_RmlC-like"/>
    <property type="match status" value="1"/>
</dbReference>
<proteinExistence type="predicted"/>
<feature type="domain" description="Cupin type-2" evidence="1">
    <location>
        <begin position="69"/>
        <end position="134"/>
    </location>
</feature>
<dbReference type="InterPro" id="IPR011051">
    <property type="entry name" value="RmlC_Cupin_sf"/>
</dbReference>
<protein>
    <recommendedName>
        <fullName evidence="1">Cupin type-2 domain-containing protein</fullName>
    </recommendedName>
</protein>
<dbReference type="Pfam" id="PF07883">
    <property type="entry name" value="Cupin_2"/>
    <property type="match status" value="1"/>
</dbReference>
<comment type="caution">
    <text evidence="2">The sequence shown here is derived from an EMBL/GenBank/DDBJ whole genome shotgun (WGS) entry which is preliminary data.</text>
</comment>
<name>A0ABR3WGX6_9PEZI</name>
<gene>
    <name evidence="2" type="ORF">Daus18300_008785</name>
</gene>
<dbReference type="Gene3D" id="2.60.120.10">
    <property type="entry name" value="Jelly Rolls"/>
    <property type="match status" value="1"/>
</dbReference>
<dbReference type="PANTHER" id="PTHR36440">
    <property type="entry name" value="PUTATIVE (AFU_ORTHOLOGUE AFUA_8G07350)-RELATED"/>
    <property type="match status" value="1"/>
</dbReference>
<dbReference type="InterPro" id="IPR014710">
    <property type="entry name" value="RmlC-like_jellyroll"/>
</dbReference>
<organism evidence="2 3">
    <name type="scientific">Diaporthe australafricana</name>
    <dbReference type="NCBI Taxonomy" id="127596"/>
    <lineage>
        <taxon>Eukaryota</taxon>
        <taxon>Fungi</taxon>
        <taxon>Dikarya</taxon>
        <taxon>Ascomycota</taxon>
        <taxon>Pezizomycotina</taxon>
        <taxon>Sordariomycetes</taxon>
        <taxon>Sordariomycetidae</taxon>
        <taxon>Diaporthales</taxon>
        <taxon>Diaporthaceae</taxon>
        <taxon>Diaporthe</taxon>
    </lineage>
</organism>
<dbReference type="InterPro" id="IPR013096">
    <property type="entry name" value="Cupin_2"/>
</dbReference>
<evidence type="ECO:0000259" key="1">
    <source>
        <dbReference type="Pfam" id="PF07883"/>
    </source>
</evidence>
<reference evidence="2 3" key="1">
    <citation type="journal article" date="2024" name="IMA Fungus">
        <title>IMA Genome - F19 : A genome assembly and annotation guide to empower mycologists, including annotated draft genome sequences of Ceratocystis pirilliformis, Diaporthe australafricana, Fusarium ophioides, Paecilomyces lecythidis, and Sporothrix stenoceras.</title>
        <authorList>
            <person name="Aylward J."/>
            <person name="Wilson A.M."/>
            <person name="Visagie C.M."/>
            <person name="Spraker J."/>
            <person name="Barnes I."/>
            <person name="Buitendag C."/>
            <person name="Ceriani C."/>
            <person name="Del Mar Angel L."/>
            <person name="du Plessis D."/>
            <person name="Fuchs T."/>
            <person name="Gasser K."/>
            <person name="Kramer D."/>
            <person name="Li W."/>
            <person name="Munsamy K."/>
            <person name="Piso A."/>
            <person name="Price J.L."/>
            <person name="Sonnekus B."/>
            <person name="Thomas C."/>
            <person name="van der Nest A."/>
            <person name="van Dijk A."/>
            <person name="van Heerden A."/>
            <person name="van Vuuren N."/>
            <person name="Yilmaz N."/>
            <person name="Duong T.A."/>
            <person name="van der Merwe N.A."/>
            <person name="Wingfield M.J."/>
            <person name="Wingfield B.D."/>
        </authorList>
    </citation>
    <scope>NUCLEOTIDE SEQUENCE [LARGE SCALE GENOMIC DNA]</scope>
    <source>
        <strain evidence="2 3">CMW 18300</strain>
    </source>
</reference>